<dbReference type="InterPro" id="IPR036291">
    <property type="entry name" value="NAD(P)-bd_dom_sf"/>
</dbReference>
<protein>
    <recommendedName>
        <fullName evidence="6">NADP-dependent mannitol dehydrogenase</fullName>
        <ecNumber evidence="5">1.1.1.138</ecNumber>
    </recommendedName>
</protein>
<comment type="similarity">
    <text evidence="1">Belongs to the short-chain dehydrogenases/reductases (SDR) family.</text>
</comment>
<organism evidence="7 8">
    <name type="scientific">Salinomyces thailandicus</name>
    <dbReference type="NCBI Taxonomy" id="706561"/>
    <lineage>
        <taxon>Eukaryota</taxon>
        <taxon>Fungi</taxon>
        <taxon>Dikarya</taxon>
        <taxon>Ascomycota</taxon>
        <taxon>Pezizomycotina</taxon>
        <taxon>Dothideomycetes</taxon>
        <taxon>Dothideomycetidae</taxon>
        <taxon>Mycosphaerellales</taxon>
        <taxon>Teratosphaeriaceae</taxon>
        <taxon>Salinomyces</taxon>
    </lineage>
</organism>
<dbReference type="InterPro" id="IPR020904">
    <property type="entry name" value="Sc_DH/Rdtase_CS"/>
</dbReference>
<name>A0A4U0U5Z9_9PEZI</name>
<evidence type="ECO:0000256" key="1">
    <source>
        <dbReference type="ARBA" id="ARBA00006484"/>
    </source>
</evidence>
<dbReference type="GO" id="GO:0050085">
    <property type="term" value="F:mannitol 2-dehydrogenase (NADP+) activity"/>
    <property type="evidence" value="ECO:0007669"/>
    <property type="project" value="UniProtKB-EC"/>
</dbReference>
<comment type="catalytic activity">
    <reaction evidence="4">
        <text>D-mannitol + NADP(+) = D-fructose + NADPH + H(+)</text>
        <dbReference type="Rhea" id="RHEA:16765"/>
        <dbReference type="ChEBI" id="CHEBI:15378"/>
        <dbReference type="ChEBI" id="CHEBI:16899"/>
        <dbReference type="ChEBI" id="CHEBI:37721"/>
        <dbReference type="ChEBI" id="CHEBI:57783"/>
        <dbReference type="ChEBI" id="CHEBI:58349"/>
        <dbReference type="EC" id="1.1.1.138"/>
    </reaction>
    <physiologicalReaction direction="left-to-right" evidence="4">
        <dbReference type="Rhea" id="RHEA:16766"/>
    </physiologicalReaction>
    <physiologicalReaction direction="right-to-left" evidence="4">
        <dbReference type="Rhea" id="RHEA:16767"/>
    </physiologicalReaction>
</comment>
<keyword evidence="8" id="KW-1185">Reference proteome</keyword>
<accession>A0A4U0U5Z9</accession>
<dbReference type="GO" id="GO:0050664">
    <property type="term" value="F:oxidoreductase activity, acting on NAD(P)H, oxygen as acceptor"/>
    <property type="evidence" value="ECO:0007669"/>
    <property type="project" value="TreeGrafter"/>
</dbReference>
<dbReference type="FunFam" id="3.40.50.720:FF:000090">
    <property type="entry name" value="NADP-dependent mannitol dehydrogenase"/>
    <property type="match status" value="1"/>
</dbReference>
<dbReference type="PANTHER" id="PTHR43008">
    <property type="entry name" value="BENZIL REDUCTASE"/>
    <property type="match status" value="1"/>
</dbReference>
<evidence type="ECO:0000256" key="3">
    <source>
        <dbReference type="ARBA" id="ARBA00023002"/>
    </source>
</evidence>
<dbReference type="Gene3D" id="3.40.50.720">
    <property type="entry name" value="NAD(P)-binding Rossmann-like Domain"/>
    <property type="match status" value="1"/>
</dbReference>
<dbReference type="PROSITE" id="PS00061">
    <property type="entry name" value="ADH_SHORT"/>
    <property type="match status" value="1"/>
</dbReference>
<dbReference type="InterPro" id="IPR002347">
    <property type="entry name" value="SDR_fam"/>
</dbReference>
<keyword evidence="2" id="KW-0521">NADP</keyword>
<evidence type="ECO:0000313" key="8">
    <source>
        <dbReference type="Proteomes" id="UP000308549"/>
    </source>
</evidence>
<dbReference type="PRINTS" id="PR00081">
    <property type="entry name" value="GDHRDH"/>
</dbReference>
<dbReference type="EC" id="1.1.1.138" evidence="5"/>
<dbReference type="GO" id="GO:0019594">
    <property type="term" value="P:mannitol metabolic process"/>
    <property type="evidence" value="ECO:0007669"/>
    <property type="project" value="UniProtKB-ARBA"/>
</dbReference>
<dbReference type="OrthoDB" id="1888931at2759"/>
<dbReference type="PRINTS" id="PR00080">
    <property type="entry name" value="SDRFAMILY"/>
</dbReference>
<gene>
    <name evidence="7" type="ORF">B0A50_03609</name>
</gene>
<dbReference type="PANTHER" id="PTHR43008:SF13">
    <property type="entry name" value="L-XYLULOSE REDUCTASE-RELATED"/>
    <property type="match status" value="1"/>
</dbReference>
<sequence>MVLKPDPKQAPEDSSMHNGIFREYNTQAPKETAVLPLFNLKHKTAIVSGAGAGIGLQVAQALAEAGANVAIWYHGNKQALDRAADIEKKYGVKCRAYQTDITDYAETEKTIKTITRDFNNRLDIFVANAGIPWTSGRMIDSDIPAYHKVVSTDLDSIFYCAKAAGEIFRHQYLTNQNPSSSGEPRLPNYSTGSFIATASMSGHIANIPQLQSAYNAAKAGVIHLCRSLAVEWVKFARVNSVSPGYMATEISDFVPPETKAIWRGKIPMGREGEAHELKGVYLFLASEASSYMTGADLLVDGGYCAV</sequence>
<dbReference type="AlphaFoldDB" id="A0A4U0U5Z9"/>
<dbReference type="SUPFAM" id="SSF51735">
    <property type="entry name" value="NAD(P)-binding Rossmann-fold domains"/>
    <property type="match status" value="1"/>
</dbReference>
<evidence type="ECO:0000313" key="7">
    <source>
        <dbReference type="EMBL" id="TKA29595.1"/>
    </source>
</evidence>
<dbReference type="Proteomes" id="UP000308549">
    <property type="component" value="Unassembled WGS sequence"/>
</dbReference>
<evidence type="ECO:0000256" key="2">
    <source>
        <dbReference type="ARBA" id="ARBA00022857"/>
    </source>
</evidence>
<evidence type="ECO:0000256" key="6">
    <source>
        <dbReference type="ARBA" id="ARBA00069279"/>
    </source>
</evidence>
<comment type="caution">
    <text evidence="7">The sequence shown here is derived from an EMBL/GenBank/DDBJ whole genome shotgun (WGS) entry which is preliminary data.</text>
</comment>
<dbReference type="Pfam" id="PF13561">
    <property type="entry name" value="adh_short_C2"/>
    <property type="match status" value="1"/>
</dbReference>
<evidence type="ECO:0000256" key="5">
    <source>
        <dbReference type="ARBA" id="ARBA00066645"/>
    </source>
</evidence>
<evidence type="ECO:0000256" key="4">
    <source>
        <dbReference type="ARBA" id="ARBA00051683"/>
    </source>
</evidence>
<reference evidence="7 8" key="1">
    <citation type="submission" date="2017-03" db="EMBL/GenBank/DDBJ databases">
        <title>Genomes of endolithic fungi from Antarctica.</title>
        <authorList>
            <person name="Coleine C."/>
            <person name="Masonjones S."/>
            <person name="Stajich J.E."/>
        </authorList>
    </citation>
    <scope>NUCLEOTIDE SEQUENCE [LARGE SCALE GENOMIC DNA]</scope>
    <source>
        <strain evidence="7 8">CCFEE 6315</strain>
    </source>
</reference>
<keyword evidence="3" id="KW-0560">Oxidoreductase</keyword>
<dbReference type="EMBL" id="NAJL01000014">
    <property type="protein sequence ID" value="TKA29595.1"/>
    <property type="molecule type" value="Genomic_DNA"/>
</dbReference>
<proteinExistence type="inferred from homology"/>